<organism evidence="1 2">
    <name type="scientific">Gossypium trilobum</name>
    <dbReference type="NCBI Taxonomy" id="34281"/>
    <lineage>
        <taxon>Eukaryota</taxon>
        <taxon>Viridiplantae</taxon>
        <taxon>Streptophyta</taxon>
        <taxon>Embryophyta</taxon>
        <taxon>Tracheophyta</taxon>
        <taxon>Spermatophyta</taxon>
        <taxon>Magnoliopsida</taxon>
        <taxon>eudicotyledons</taxon>
        <taxon>Gunneridae</taxon>
        <taxon>Pentapetalae</taxon>
        <taxon>rosids</taxon>
        <taxon>malvids</taxon>
        <taxon>Malvales</taxon>
        <taxon>Malvaceae</taxon>
        <taxon>Malvoideae</taxon>
        <taxon>Gossypium</taxon>
    </lineage>
</organism>
<dbReference type="EMBL" id="JABEZW010222464">
    <property type="protein sequence ID" value="MBA0786295.1"/>
    <property type="molecule type" value="Genomic_DNA"/>
</dbReference>
<name>A0A7J9FNX6_9ROSI</name>
<sequence>MDTSAQIWTALENLYGNKTTSRLIFYRRALHSQHKGDLSMKEFLINIKGYCDNLASCREVISEHEHVTAILNGLSPKYESVFTIITTSQIPYSVQGVTTMLLDAEAQQLVTMVEAPSSTNMAIHQQAKSAVNSMPTPAYCSSFSSRGCGRGHSSGSRIQCQLCRKTCHIVDRCYYRFDFFYKSASYKPSPQENMCTFGNGPPIAPWIPSSLPMMHPIVSSSQSG</sequence>
<keyword evidence="2" id="KW-1185">Reference proteome</keyword>
<evidence type="ECO:0000313" key="1">
    <source>
        <dbReference type="EMBL" id="MBA0786295.1"/>
    </source>
</evidence>
<dbReference type="PANTHER" id="PTHR47481">
    <property type="match status" value="1"/>
</dbReference>
<reference evidence="1 2" key="1">
    <citation type="journal article" date="2019" name="Genome Biol. Evol.">
        <title>Insights into the evolution of the New World diploid cottons (Gossypium, subgenus Houzingenia) based on genome sequencing.</title>
        <authorList>
            <person name="Grover C.E."/>
            <person name="Arick M.A. 2nd"/>
            <person name="Thrash A."/>
            <person name="Conover J.L."/>
            <person name="Sanders W.S."/>
            <person name="Peterson D.G."/>
            <person name="Frelichowski J.E."/>
            <person name="Scheffler J.A."/>
            <person name="Scheffler B.E."/>
            <person name="Wendel J.F."/>
        </authorList>
    </citation>
    <scope>NUCLEOTIDE SEQUENCE [LARGE SCALE GENOMIC DNA]</scope>
    <source>
        <strain evidence="1">8</strain>
        <tissue evidence="1">Leaf</tissue>
    </source>
</reference>
<dbReference type="Proteomes" id="UP000593568">
    <property type="component" value="Unassembled WGS sequence"/>
</dbReference>
<dbReference type="PANTHER" id="PTHR47481:SF30">
    <property type="entry name" value="CCHC-TYPE DOMAIN-CONTAINING PROTEIN"/>
    <property type="match status" value="1"/>
</dbReference>
<protein>
    <submittedName>
        <fullName evidence="1">Uncharacterized protein</fullName>
    </submittedName>
</protein>
<proteinExistence type="predicted"/>
<dbReference type="AlphaFoldDB" id="A0A7J9FNX6"/>
<accession>A0A7J9FNX6</accession>
<comment type="caution">
    <text evidence="1">The sequence shown here is derived from an EMBL/GenBank/DDBJ whole genome shotgun (WGS) entry which is preliminary data.</text>
</comment>
<evidence type="ECO:0000313" key="2">
    <source>
        <dbReference type="Proteomes" id="UP000593568"/>
    </source>
</evidence>
<dbReference type="Pfam" id="PF14223">
    <property type="entry name" value="Retrotran_gag_2"/>
    <property type="match status" value="1"/>
</dbReference>
<gene>
    <name evidence="1" type="ORF">Gotri_027893</name>
</gene>